<evidence type="ECO:0000313" key="3">
    <source>
        <dbReference type="Proteomes" id="UP000001542"/>
    </source>
</evidence>
<dbReference type="VEuPathDB" id="TrichDB:TVAG_032680"/>
<keyword evidence="3" id="KW-1185">Reference proteome</keyword>
<feature type="region of interest" description="Disordered" evidence="1">
    <location>
        <begin position="76"/>
        <end position="134"/>
    </location>
</feature>
<dbReference type="AlphaFoldDB" id="A2FMI3"/>
<accession>A2FMI3</accession>
<feature type="region of interest" description="Disordered" evidence="1">
    <location>
        <begin position="1"/>
        <end position="47"/>
    </location>
</feature>
<dbReference type="Proteomes" id="UP000001542">
    <property type="component" value="Unassembled WGS sequence"/>
</dbReference>
<reference evidence="2" key="2">
    <citation type="journal article" date="2007" name="Science">
        <title>Draft genome sequence of the sexually transmitted pathogen Trichomonas vaginalis.</title>
        <authorList>
            <person name="Carlton J.M."/>
            <person name="Hirt R.P."/>
            <person name="Silva J.C."/>
            <person name="Delcher A.L."/>
            <person name="Schatz M."/>
            <person name="Zhao Q."/>
            <person name="Wortman J.R."/>
            <person name="Bidwell S.L."/>
            <person name="Alsmark U.C.M."/>
            <person name="Besteiro S."/>
            <person name="Sicheritz-Ponten T."/>
            <person name="Noel C.J."/>
            <person name="Dacks J.B."/>
            <person name="Foster P.G."/>
            <person name="Simillion C."/>
            <person name="Van de Peer Y."/>
            <person name="Miranda-Saavedra D."/>
            <person name="Barton G.J."/>
            <person name="Westrop G.D."/>
            <person name="Mueller S."/>
            <person name="Dessi D."/>
            <person name="Fiori P.L."/>
            <person name="Ren Q."/>
            <person name="Paulsen I."/>
            <person name="Zhang H."/>
            <person name="Bastida-Corcuera F.D."/>
            <person name="Simoes-Barbosa A."/>
            <person name="Brown M.T."/>
            <person name="Hayes R.D."/>
            <person name="Mukherjee M."/>
            <person name="Okumura C.Y."/>
            <person name="Schneider R."/>
            <person name="Smith A.J."/>
            <person name="Vanacova S."/>
            <person name="Villalvazo M."/>
            <person name="Haas B.J."/>
            <person name="Pertea M."/>
            <person name="Feldblyum T.V."/>
            <person name="Utterback T.R."/>
            <person name="Shu C.L."/>
            <person name="Osoegawa K."/>
            <person name="de Jong P.J."/>
            <person name="Hrdy I."/>
            <person name="Horvathova L."/>
            <person name="Zubacova Z."/>
            <person name="Dolezal P."/>
            <person name="Malik S.B."/>
            <person name="Logsdon J.M. Jr."/>
            <person name="Henze K."/>
            <person name="Gupta A."/>
            <person name="Wang C.C."/>
            <person name="Dunne R.L."/>
            <person name="Upcroft J.A."/>
            <person name="Upcroft P."/>
            <person name="White O."/>
            <person name="Salzberg S.L."/>
            <person name="Tang P."/>
            <person name="Chiu C.-H."/>
            <person name="Lee Y.-S."/>
            <person name="Embley T.M."/>
            <person name="Coombs G.H."/>
            <person name="Mottram J.C."/>
            <person name="Tachezy J."/>
            <person name="Fraser-Liggett C.M."/>
            <person name="Johnson P.J."/>
        </authorList>
    </citation>
    <scope>NUCLEOTIDE SEQUENCE [LARGE SCALE GENOMIC DNA]</scope>
    <source>
        <strain evidence="2">G3</strain>
    </source>
</reference>
<sequence>MKKSGKKTSSVNDSQRGVMDRLEGMVGRSMAKKGIYSTTSPYSKQPTDTEALLDMLDKRVGKLLIKSSEIESKLDAIEGIQRKTYNPRPVTKTSGSKKQSEVSVTSETSKKSTKQSKIQLKPRFRSTDSSSEKSHADFDFQALFDLVQNLATEVHEMRKEQTQMHDQINMIQDALFRSAEEEENVE</sequence>
<dbReference type="RefSeq" id="XP_001306812.1">
    <property type="nucleotide sequence ID" value="XM_001306811.1"/>
</dbReference>
<dbReference type="SMR" id="A2FMI3"/>
<name>A2FMI3_TRIV3</name>
<dbReference type="VEuPathDB" id="TrichDB:TVAGG3_0054340"/>
<dbReference type="KEGG" id="tva:4751607"/>
<dbReference type="InParanoid" id="A2FMI3"/>
<dbReference type="EMBL" id="DS113887">
    <property type="protein sequence ID" value="EAX93882.1"/>
    <property type="molecule type" value="Genomic_DNA"/>
</dbReference>
<feature type="compositionally biased region" description="Polar residues" evidence="1">
    <location>
        <begin position="36"/>
        <end position="47"/>
    </location>
</feature>
<protein>
    <submittedName>
        <fullName evidence="2">Uncharacterized protein</fullName>
    </submittedName>
</protein>
<reference evidence="2" key="1">
    <citation type="submission" date="2006-10" db="EMBL/GenBank/DDBJ databases">
        <authorList>
            <person name="Amadeo P."/>
            <person name="Zhao Q."/>
            <person name="Wortman J."/>
            <person name="Fraser-Liggett C."/>
            <person name="Carlton J."/>
        </authorList>
    </citation>
    <scope>NUCLEOTIDE SEQUENCE</scope>
    <source>
        <strain evidence="2">G3</strain>
    </source>
</reference>
<evidence type="ECO:0000313" key="2">
    <source>
        <dbReference type="EMBL" id="EAX93882.1"/>
    </source>
</evidence>
<gene>
    <name evidence="2" type="ORF">TVAG_032680</name>
</gene>
<organism evidence="2 3">
    <name type="scientific">Trichomonas vaginalis (strain ATCC PRA-98 / G3)</name>
    <dbReference type="NCBI Taxonomy" id="412133"/>
    <lineage>
        <taxon>Eukaryota</taxon>
        <taxon>Metamonada</taxon>
        <taxon>Parabasalia</taxon>
        <taxon>Trichomonadida</taxon>
        <taxon>Trichomonadidae</taxon>
        <taxon>Trichomonas</taxon>
    </lineage>
</organism>
<proteinExistence type="predicted"/>
<evidence type="ECO:0000256" key="1">
    <source>
        <dbReference type="SAM" id="MobiDB-lite"/>
    </source>
</evidence>